<dbReference type="Proteomes" id="UP000253318">
    <property type="component" value="Unassembled WGS sequence"/>
</dbReference>
<evidence type="ECO:0000256" key="1">
    <source>
        <dbReference type="SAM" id="MobiDB-lite"/>
    </source>
</evidence>
<protein>
    <submittedName>
        <fullName evidence="3">Uncharacterized protein</fullName>
    </submittedName>
</protein>
<evidence type="ECO:0000313" key="3">
    <source>
        <dbReference type="EMBL" id="RCV50590.1"/>
    </source>
</evidence>
<proteinExistence type="predicted"/>
<keyword evidence="2" id="KW-0472">Membrane</keyword>
<comment type="caution">
    <text evidence="3">The sequence shown here is derived from an EMBL/GenBank/DDBJ whole genome shotgun (WGS) entry which is preliminary data.</text>
</comment>
<dbReference type="AlphaFoldDB" id="A0A368SZF4"/>
<feature type="region of interest" description="Disordered" evidence="1">
    <location>
        <begin position="52"/>
        <end position="101"/>
    </location>
</feature>
<evidence type="ECO:0000313" key="4">
    <source>
        <dbReference type="Proteomes" id="UP000253318"/>
    </source>
</evidence>
<dbReference type="RefSeq" id="WP_220270067.1">
    <property type="nucleotide sequence ID" value="NZ_QEIN01000277.1"/>
</dbReference>
<keyword evidence="2" id="KW-1133">Transmembrane helix</keyword>
<name>A0A368SZF4_9ACTN</name>
<keyword evidence="2" id="KW-0812">Transmembrane</keyword>
<gene>
    <name evidence="3" type="ORF">DEF24_24070</name>
</gene>
<keyword evidence="4" id="KW-1185">Reference proteome</keyword>
<reference evidence="3 4" key="1">
    <citation type="submission" date="2018-04" db="EMBL/GenBank/DDBJ databases">
        <title>Novel actinobacteria from marine sediment.</title>
        <authorList>
            <person name="Ng Z.Y."/>
            <person name="Tan G.Y.A."/>
        </authorList>
    </citation>
    <scope>NUCLEOTIDE SEQUENCE [LARGE SCALE GENOMIC DNA]</scope>
    <source>
        <strain evidence="3 4">TPS81</strain>
    </source>
</reference>
<accession>A0A368SZF4</accession>
<dbReference type="EMBL" id="QEIN01000277">
    <property type="protein sequence ID" value="RCV50590.1"/>
    <property type="molecule type" value="Genomic_DNA"/>
</dbReference>
<sequence length="101" mass="10032">MTGDPHAGPLTRSARRRLARRRRRLRLAAGALAGGLAAAAAVVVALNAGGSPAQVRVDDATPDSQWSGTGSTGPRPSSGPRLTAEPSARASAGLAPSPADS</sequence>
<feature type="transmembrane region" description="Helical" evidence="2">
    <location>
        <begin position="25"/>
        <end position="46"/>
    </location>
</feature>
<organism evidence="3 4">
    <name type="scientific">Marinitenerispora sediminis</name>
    <dbReference type="NCBI Taxonomy" id="1931232"/>
    <lineage>
        <taxon>Bacteria</taxon>
        <taxon>Bacillati</taxon>
        <taxon>Actinomycetota</taxon>
        <taxon>Actinomycetes</taxon>
        <taxon>Streptosporangiales</taxon>
        <taxon>Nocardiopsidaceae</taxon>
        <taxon>Marinitenerispora</taxon>
    </lineage>
</organism>
<evidence type="ECO:0000256" key="2">
    <source>
        <dbReference type="SAM" id="Phobius"/>
    </source>
</evidence>
<feature type="non-terminal residue" evidence="3">
    <location>
        <position position="101"/>
    </location>
</feature>
<feature type="compositionally biased region" description="Low complexity" evidence="1">
    <location>
        <begin position="67"/>
        <end position="81"/>
    </location>
</feature>